<accession>A0A6J4J9V1</accession>
<gene>
    <name evidence="1" type="ORF">AVDCRST_MAG26-2937</name>
</gene>
<name>A0A6J4J9V1_9CHLR</name>
<reference evidence="1" key="1">
    <citation type="submission" date="2020-02" db="EMBL/GenBank/DDBJ databases">
        <authorList>
            <person name="Meier V. D."/>
        </authorList>
    </citation>
    <scope>NUCLEOTIDE SEQUENCE</scope>
    <source>
        <strain evidence="1">AVDCRST_MAG26</strain>
    </source>
</reference>
<proteinExistence type="predicted"/>
<sequence>MSVDKFYVMWITTSVSRWRDGENDERWWIKEGIIFLVDIQWG</sequence>
<protein>
    <submittedName>
        <fullName evidence="1">Uncharacterized protein</fullName>
    </submittedName>
</protein>
<organism evidence="1">
    <name type="scientific">uncultured Chloroflexia bacterium</name>
    <dbReference type="NCBI Taxonomy" id="1672391"/>
    <lineage>
        <taxon>Bacteria</taxon>
        <taxon>Bacillati</taxon>
        <taxon>Chloroflexota</taxon>
        <taxon>Chloroflexia</taxon>
        <taxon>environmental samples</taxon>
    </lineage>
</organism>
<evidence type="ECO:0000313" key="1">
    <source>
        <dbReference type="EMBL" id="CAA9273387.1"/>
    </source>
</evidence>
<dbReference type="AlphaFoldDB" id="A0A6J4J9V1"/>
<dbReference type="EMBL" id="CADCTK010000678">
    <property type="protein sequence ID" value="CAA9273387.1"/>
    <property type="molecule type" value="Genomic_DNA"/>
</dbReference>